<dbReference type="EMBL" id="OGUS01000066">
    <property type="protein sequence ID" value="SPC06617.1"/>
    <property type="molecule type" value="Genomic_DNA"/>
</dbReference>
<gene>
    <name evidence="3" type="ORF">CO2235_150057</name>
    <name evidence="2" type="ORF">CO2235_U600062</name>
</gene>
<protein>
    <recommendedName>
        <fullName evidence="5">Secreted protein</fullName>
    </recommendedName>
</protein>
<dbReference type="EMBL" id="OGUS01000115">
    <property type="protein sequence ID" value="SPC12402.1"/>
    <property type="molecule type" value="Genomic_DNA"/>
</dbReference>
<reference evidence="4" key="2">
    <citation type="submission" date="2018-01" db="EMBL/GenBank/DDBJ databases">
        <authorList>
            <person name="Gaut B.S."/>
            <person name="Morton B.R."/>
            <person name="Clegg M.T."/>
            <person name="Duvall M.R."/>
        </authorList>
    </citation>
    <scope>NUCLEOTIDE SEQUENCE [LARGE SCALE GENOMIC DNA]</scope>
</reference>
<keyword evidence="1" id="KW-0732">Signal</keyword>
<organism evidence="3">
    <name type="scientific">Cupriavidus oxalaticus</name>
    <dbReference type="NCBI Taxonomy" id="96344"/>
    <lineage>
        <taxon>Bacteria</taxon>
        <taxon>Pseudomonadati</taxon>
        <taxon>Pseudomonadota</taxon>
        <taxon>Betaproteobacteria</taxon>
        <taxon>Burkholderiales</taxon>
        <taxon>Burkholderiaceae</taxon>
        <taxon>Cupriavidus</taxon>
    </lineage>
</organism>
<feature type="chain" id="PRO_5036069934" description="Secreted protein" evidence="1">
    <location>
        <begin position="21"/>
        <end position="116"/>
    </location>
</feature>
<proteinExistence type="predicted"/>
<evidence type="ECO:0000313" key="3">
    <source>
        <dbReference type="EMBL" id="SPC12402.1"/>
    </source>
</evidence>
<dbReference type="AlphaFoldDB" id="A0A375G0Y2"/>
<evidence type="ECO:0000313" key="2">
    <source>
        <dbReference type="EMBL" id="SPC06617.1"/>
    </source>
</evidence>
<evidence type="ECO:0000313" key="4">
    <source>
        <dbReference type="Proteomes" id="UP000256862"/>
    </source>
</evidence>
<sequence length="116" mass="12121">MAARVAWAVACCAVSEAAVAAIFKLLSAISPACLAARCIVSNKLVVAVSADCQAAMAASEPAGAPFLSVAPYRGMRRWRSHAPGFRHAGARYRNSHLMQSADARVARCAAIDDMTS</sequence>
<comment type="caution">
    <text evidence="3">The sequence shown here is derived from an EMBL/GenBank/DDBJ whole genome shotgun (WGS) entry which is preliminary data.</text>
</comment>
<feature type="signal peptide" evidence="1">
    <location>
        <begin position="1"/>
        <end position="20"/>
    </location>
</feature>
<name>A0A375G0Y2_9BURK</name>
<reference evidence="3" key="1">
    <citation type="submission" date="2018-01" db="EMBL/GenBank/DDBJ databases">
        <authorList>
            <person name="Clerissi C."/>
        </authorList>
    </citation>
    <scope>NUCLEOTIDE SEQUENCE</scope>
    <source>
        <strain evidence="3">Cupriavidus oxalaticus LMG 2235</strain>
    </source>
</reference>
<accession>A0A375G0Y2</accession>
<evidence type="ECO:0000256" key="1">
    <source>
        <dbReference type="SAM" id="SignalP"/>
    </source>
</evidence>
<dbReference type="Proteomes" id="UP000256862">
    <property type="component" value="Chromosome CO2235"/>
</dbReference>
<evidence type="ECO:0008006" key="5">
    <source>
        <dbReference type="Google" id="ProtNLM"/>
    </source>
</evidence>